<dbReference type="AlphaFoldDB" id="A0A2R6P8L2"/>
<organism evidence="1 2">
    <name type="scientific">Hermanssonia centrifuga</name>
    <dbReference type="NCBI Taxonomy" id="98765"/>
    <lineage>
        <taxon>Eukaryota</taxon>
        <taxon>Fungi</taxon>
        <taxon>Dikarya</taxon>
        <taxon>Basidiomycota</taxon>
        <taxon>Agaricomycotina</taxon>
        <taxon>Agaricomycetes</taxon>
        <taxon>Polyporales</taxon>
        <taxon>Meruliaceae</taxon>
        <taxon>Hermanssonia</taxon>
    </lineage>
</organism>
<proteinExistence type="predicted"/>
<reference evidence="1 2" key="1">
    <citation type="submission" date="2018-02" db="EMBL/GenBank/DDBJ databases">
        <title>Genome sequence of the basidiomycete white-rot fungus Phlebia centrifuga.</title>
        <authorList>
            <person name="Granchi Z."/>
            <person name="Peng M."/>
            <person name="de Vries R.P."/>
            <person name="Hilden K."/>
            <person name="Makela M.R."/>
            <person name="Grigoriev I."/>
            <person name="Riley R."/>
        </authorList>
    </citation>
    <scope>NUCLEOTIDE SEQUENCE [LARGE SCALE GENOMIC DNA]</scope>
    <source>
        <strain evidence="1 2">FBCC195</strain>
    </source>
</reference>
<sequence length="57" mass="6581">NDTLYEPIQEIGFIGGSASGIEAFQKTFTSIFPEMVEDGRIRYLTQSDWFEFIEAVW</sequence>
<comment type="caution">
    <text evidence="1">The sequence shown here is derived from an EMBL/GenBank/DDBJ whole genome shotgun (WGS) entry which is preliminary data.</text>
</comment>
<gene>
    <name evidence="1" type="ORF">PHLCEN_2v5229</name>
</gene>
<dbReference type="Proteomes" id="UP000186601">
    <property type="component" value="Unassembled WGS sequence"/>
</dbReference>
<evidence type="ECO:0000313" key="2">
    <source>
        <dbReference type="Proteomes" id="UP000186601"/>
    </source>
</evidence>
<keyword evidence="2" id="KW-1185">Reference proteome</keyword>
<name>A0A2R6P8L2_9APHY</name>
<dbReference type="EMBL" id="MLYV02000517">
    <property type="protein sequence ID" value="PSR87138.1"/>
    <property type="molecule type" value="Genomic_DNA"/>
</dbReference>
<feature type="non-terminal residue" evidence="1">
    <location>
        <position position="1"/>
    </location>
</feature>
<protein>
    <submittedName>
        <fullName evidence="1">Uncharacterized protein</fullName>
    </submittedName>
</protein>
<evidence type="ECO:0000313" key="1">
    <source>
        <dbReference type="EMBL" id="PSR87138.1"/>
    </source>
</evidence>
<accession>A0A2R6P8L2</accession>